<evidence type="ECO:0000313" key="2">
    <source>
        <dbReference type="Proteomes" id="UP000220828"/>
    </source>
</evidence>
<dbReference type="AlphaFoldDB" id="A0A2H3KM50"/>
<gene>
    <name evidence="1" type="ORF">B0A77_08300</name>
</gene>
<evidence type="ECO:0008006" key="3">
    <source>
        <dbReference type="Google" id="ProtNLM"/>
    </source>
</evidence>
<sequence length="238" mass="27457">MKQITTFIIFLYSFTSFSQQLRAIHGRLQSDDLPAIGVDIINLKTEKSTKSNNDGTFMINAKEDDIIVFVSKQYEYKRYIIDKKDLTKDLIIIHLIPIAQVLDEVVVQKNELDAVSLGILSKPATTYTPAERKLFTAKSGLIDPLINLLSGRTKMLKRQVAIEKDEMALTKVETIFEDKYYTETLQIPGDYIKSFQYYLIEDTEFRKALNAKNRSMMKFLMTNLATQYLDILKNENQD</sequence>
<proteinExistence type="predicted"/>
<dbReference type="EMBL" id="PCMW01000043">
    <property type="protein sequence ID" value="PDS24396.1"/>
    <property type="molecule type" value="Genomic_DNA"/>
</dbReference>
<protein>
    <recommendedName>
        <fullName evidence="3">Carboxypeptidase-like protein</fullName>
    </recommendedName>
</protein>
<accession>A0A2H3KM50</accession>
<name>A0A2H3KM50_9FLAO</name>
<dbReference type="Proteomes" id="UP000220828">
    <property type="component" value="Unassembled WGS sequence"/>
</dbReference>
<reference evidence="1 2" key="1">
    <citation type="submission" date="2017-09" db="EMBL/GenBank/DDBJ databases">
        <title>Whole genomes of Flavobacteriaceae.</title>
        <authorList>
            <person name="Stine C."/>
            <person name="Li C."/>
            <person name="Tadesse D."/>
        </authorList>
    </citation>
    <scope>NUCLEOTIDE SEQUENCE [LARGE SCALE GENOMIC DNA]</scope>
    <source>
        <strain evidence="1 2">ATCC 35036</strain>
    </source>
</reference>
<dbReference type="RefSeq" id="WP_097554136.1">
    <property type="nucleotide sequence ID" value="NZ_PCMW01000043.1"/>
</dbReference>
<comment type="caution">
    <text evidence="1">The sequence shown here is derived from an EMBL/GenBank/DDBJ whole genome shotgun (WGS) entry which is preliminary data.</text>
</comment>
<evidence type="ECO:0000313" key="1">
    <source>
        <dbReference type="EMBL" id="PDS24396.1"/>
    </source>
</evidence>
<dbReference type="OrthoDB" id="1427655at2"/>
<organism evidence="1 2">
    <name type="scientific">Flavobacterium branchiophilum</name>
    <dbReference type="NCBI Taxonomy" id="55197"/>
    <lineage>
        <taxon>Bacteria</taxon>
        <taxon>Pseudomonadati</taxon>
        <taxon>Bacteroidota</taxon>
        <taxon>Flavobacteriia</taxon>
        <taxon>Flavobacteriales</taxon>
        <taxon>Flavobacteriaceae</taxon>
        <taxon>Flavobacterium</taxon>
    </lineage>
</organism>